<name>W6ND09_HAECO</name>
<evidence type="ECO:0000259" key="2">
    <source>
        <dbReference type="Pfam" id="PF07716"/>
    </source>
</evidence>
<reference evidence="3" key="1">
    <citation type="submission" date="2013-03" db="EMBL/GenBank/DDBJ databases">
        <authorList>
            <person name="Aslett M."/>
        </authorList>
    </citation>
    <scope>NUCLEOTIDE SEQUENCE [LARGE SCALE GENOMIC DNA]</scope>
    <source>
        <strain evidence="3">ISE/inbred ISE</strain>
    </source>
</reference>
<dbReference type="Gene3D" id="1.20.5.170">
    <property type="match status" value="1"/>
</dbReference>
<reference evidence="3" key="2">
    <citation type="submission" date="2013-05" db="EMBL/GenBank/DDBJ databases">
        <title>The genome and transcriptome of Haemonchus contortus: a key model parasite for drug and vaccine discovery.</title>
        <authorList>
            <person name="Laing R."/>
            <person name="Kikuchi T."/>
            <person name="Martinelli A."/>
            <person name="Tsai I.J."/>
            <person name="Beech R.N."/>
            <person name="Redman E."/>
            <person name="Holroyd N."/>
            <person name="Bartley D.J."/>
            <person name="Beasley H."/>
            <person name="Britton C."/>
            <person name="Curran D."/>
            <person name="Devaney E."/>
            <person name="Gilabert A."/>
            <person name="Jackson F."/>
            <person name="Hunt M."/>
            <person name="Johnston S."/>
            <person name="Kryukov I."/>
            <person name="Li K."/>
            <person name="Morrison A.A."/>
            <person name="Reid A.J."/>
            <person name="Sargison N."/>
            <person name="Saunders G."/>
            <person name="Wasmuth J.D."/>
            <person name="Wolstenholme A."/>
            <person name="Berriman M."/>
            <person name="Gilleard J.S."/>
            <person name="Cotton J.A."/>
        </authorList>
    </citation>
    <scope>NUCLEOTIDE SEQUENCE [LARGE SCALE GENOMIC DNA]</scope>
    <source>
        <strain evidence="3">ISE/inbred ISE</strain>
    </source>
</reference>
<organism evidence="3">
    <name type="scientific">Haemonchus contortus</name>
    <name type="common">Barber pole worm</name>
    <dbReference type="NCBI Taxonomy" id="6289"/>
    <lineage>
        <taxon>Eukaryota</taxon>
        <taxon>Metazoa</taxon>
        <taxon>Ecdysozoa</taxon>
        <taxon>Nematoda</taxon>
        <taxon>Chromadorea</taxon>
        <taxon>Rhabditida</taxon>
        <taxon>Rhabditina</taxon>
        <taxon>Rhabditomorpha</taxon>
        <taxon>Strongyloidea</taxon>
        <taxon>Trichostrongylidae</taxon>
        <taxon>Haemonchus</taxon>
    </lineage>
</organism>
<sequence length="385" mass="43802">MLSRFTRMSSLGAHLISGCTALREPTTAPKPVTPKVESSGRSGSFIAAKENSYGCSPDPFLWHDHENFLAELLELDHWKNDLSPPTSRSSPERQNFTTDDSAEWSSILHSMEWIDKFEALDIPKIDSDYSSDYPESTSLDDACDFLEKSASLIDWKAWNSYLGVDDDLDLDVKTDEGIAAKEQSPKGKALEESFSNVEVKDENGPSPPCEPKPQCIEPTAGNVAFNNKLSEIEKAIVRSSGPLTWLPCVKQEDQYSDVSSRSTSSSVDIANQIRTVKRRGVKMKPPSDDETNHRRWLNREAAFRYRERKRLEQLERKKELEDLVNRNIFLKKKMNTQQGVVHFTHIPSRCTCRSQERYCEKNCFGTIQPYACYDFTDNYQCPDTD</sequence>
<feature type="region of interest" description="Disordered" evidence="1">
    <location>
        <begin position="181"/>
        <end position="210"/>
    </location>
</feature>
<dbReference type="InterPro" id="IPR004827">
    <property type="entry name" value="bZIP"/>
</dbReference>
<evidence type="ECO:0000256" key="1">
    <source>
        <dbReference type="SAM" id="MobiDB-lite"/>
    </source>
</evidence>
<feature type="domain" description="BZIP" evidence="2">
    <location>
        <begin position="288"/>
        <end position="334"/>
    </location>
</feature>
<dbReference type="SUPFAM" id="SSF57959">
    <property type="entry name" value="Leucine zipper domain"/>
    <property type="match status" value="1"/>
</dbReference>
<feature type="compositionally biased region" description="Basic and acidic residues" evidence="1">
    <location>
        <begin position="181"/>
        <end position="191"/>
    </location>
</feature>
<dbReference type="Pfam" id="PF07716">
    <property type="entry name" value="bZIP_2"/>
    <property type="match status" value="1"/>
</dbReference>
<dbReference type="GO" id="GO:0003700">
    <property type="term" value="F:DNA-binding transcription factor activity"/>
    <property type="evidence" value="ECO:0007669"/>
    <property type="project" value="InterPro"/>
</dbReference>
<comment type="caution">
    <text evidence="3">The sequence shown here is derived from an EMBL/GenBank/DDBJ whole genome shotgun (WGS) entry which is preliminary data.</text>
</comment>
<evidence type="ECO:0000313" key="3">
    <source>
        <dbReference type="EMBL" id="CDL94019.1"/>
    </source>
</evidence>
<proteinExistence type="predicted"/>
<dbReference type="InterPro" id="IPR046347">
    <property type="entry name" value="bZIP_sf"/>
</dbReference>
<dbReference type="PROSITE" id="PS51257">
    <property type="entry name" value="PROKAR_LIPOPROTEIN"/>
    <property type="match status" value="1"/>
</dbReference>
<dbReference type="EMBL" id="CAVP010054270">
    <property type="protein sequence ID" value="CDL94019.1"/>
    <property type="molecule type" value="Genomic_DNA"/>
</dbReference>
<accession>W6ND09</accession>
<protein>
    <submittedName>
        <fullName evidence="3">Basic leucine zipper domain containing protein</fullName>
    </submittedName>
</protein>
<dbReference type="AlphaFoldDB" id="W6ND09"/>
<gene>
    <name evidence="3" type="ORF">HCOI_00530900</name>
</gene>